<proteinExistence type="predicted"/>
<name>A0A9X0ZUM4_NEIEL</name>
<dbReference type="Gene3D" id="2.180.10.10">
    <property type="entry name" value="RHS repeat-associated core"/>
    <property type="match status" value="1"/>
</dbReference>
<organism evidence="1 2">
    <name type="scientific">Neisseria elongata subsp. nitroreducens</name>
    <dbReference type="NCBI Taxonomy" id="90367"/>
    <lineage>
        <taxon>Bacteria</taxon>
        <taxon>Pseudomonadati</taxon>
        <taxon>Pseudomonadota</taxon>
        <taxon>Betaproteobacteria</taxon>
        <taxon>Neisseriales</taxon>
        <taxon>Neisseriaceae</taxon>
        <taxon>Neisseria</taxon>
    </lineage>
</organism>
<dbReference type="AlphaFoldDB" id="A0A9X0ZUM4"/>
<protein>
    <submittedName>
        <fullName evidence="1">Uncharacterized protein</fullName>
    </submittedName>
</protein>
<evidence type="ECO:0000313" key="1">
    <source>
        <dbReference type="EMBL" id="MBS9340829.1"/>
    </source>
</evidence>
<accession>A0A9X0ZUM4</accession>
<evidence type="ECO:0000313" key="2">
    <source>
        <dbReference type="Proteomes" id="UP000708805"/>
    </source>
</evidence>
<gene>
    <name evidence="1" type="ORF">J8641_08445</name>
</gene>
<comment type="caution">
    <text evidence="1">The sequence shown here is derived from an EMBL/GenBank/DDBJ whole genome shotgun (WGS) entry which is preliminary data.</text>
</comment>
<dbReference type="Proteomes" id="UP000708805">
    <property type="component" value="Unassembled WGS sequence"/>
</dbReference>
<sequence length="403" mass="47401">MNKHIDDLLFYPFTPFKGRIKKLKKRTHAAVLKNGEVVCGRIRHWSSLSNCDFVFDCEGNILIADYHIRNRKSAVERNLFRYDGKNRLLESWRIMRSRQFERNLYFYSEAGLLREMQVYEGIIAEDSTDYAGWLHFLPDGLLADKDGKAADIERLNLKHRHTVYYEYDGIGRLIRETEASESVEGVKTYSYDGESGRIKEYCFYENGIRIEQWLYTYTPQGWLQECVYRHKDYALPSTEYYEYDDEGNETVFLSNGELCRSTRYENGRPVEEIIYDLHDGGKPKNRTLWTAENERHCYTWHEKSWLLESIDYTNARGNTLKSQFFQSDGTPNGTSECTYTAQKMLESVCSINASGKVTSRMQWHYGYDARGNLVRHYCLENGRLDSYDIETLEIEYFDAEEAV</sequence>
<reference evidence="1" key="1">
    <citation type="submission" date="2021-04" db="EMBL/GenBank/DDBJ databases">
        <title>Genomic characterization of endocarditis-associated Neisseria elongata subsp. nitroreducens.</title>
        <authorList>
            <person name="Schorner M."/>
            <person name="Passarelli-Araujo H."/>
            <person name="Scheffer M."/>
            <person name="Barazzetti F."/>
            <person name="Martins J."/>
            <person name="Machado H."/>
            <person name="Palmeiro J."/>
            <person name="Bazzo M."/>
        </authorList>
    </citation>
    <scope>NUCLEOTIDE SEQUENCE</scope>
    <source>
        <strain evidence="1">Nel_M001</strain>
    </source>
</reference>
<dbReference type="RefSeq" id="WP_214038044.1">
    <property type="nucleotide sequence ID" value="NZ_JAGJWT010000007.1"/>
</dbReference>
<dbReference type="EMBL" id="JAGJWT010000007">
    <property type="protein sequence ID" value="MBS9340829.1"/>
    <property type="molecule type" value="Genomic_DNA"/>
</dbReference>